<dbReference type="PROSITE" id="PS50005">
    <property type="entry name" value="TPR"/>
    <property type="match status" value="3"/>
</dbReference>
<reference evidence="9 10" key="1">
    <citation type="submission" date="2013-12" db="EMBL/GenBank/DDBJ databases">
        <authorList>
            <person name="Stott M."/>
        </authorList>
    </citation>
    <scope>NUCLEOTIDE SEQUENCE [LARGE SCALE GENOMIC DNA]</scope>
    <source>
        <strain evidence="9 10">K22</strain>
    </source>
</reference>
<dbReference type="InterPro" id="IPR025943">
    <property type="entry name" value="Sigma_54_int_dom_ATP-bd_2"/>
</dbReference>
<feature type="repeat" description="TPR" evidence="6">
    <location>
        <begin position="312"/>
        <end position="345"/>
    </location>
</feature>
<feature type="repeat" description="TPR" evidence="6">
    <location>
        <begin position="191"/>
        <end position="224"/>
    </location>
</feature>
<dbReference type="InterPro" id="IPR002197">
    <property type="entry name" value="HTH_Fis"/>
</dbReference>
<evidence type="ECO:0000313" key="9">
    <source>
        <dbReference type="EMBL" id="CDM66572.1"/>
    </source>
</evidence>
<dbReference type="Pfam" id="PF13432">
    <property type="entry name" value="TPR_16"/>
    <property type="match status" value="1"/>
</dbReference>
<dbReference type="InterPro" id="IPR002078">
    <property type="entry name" value="Sigma_54_int"/>
</dbReference>
<evidence type="ECO:0000259" key="8">
    <source>
        <dbReference type="PROSITE" id="PS50045"/>
    </source>
</evidence>
<keyword evidence="3" id="KW-0805">Transcription regulation</keyword>
<keyword evidence="5" id="KW-0804">Transcription</keyword>
<protein>
    <submittedName>
        <fullName evidence="9">Sigma-54 interacting regulator</fullName>
    </submittedName>
</protein>
<feature type="repeat" description="TPR" evidence="6">
    <location>
        <begin position="271"/>
        <end position="304"/>
    </location>
</feature>
<feature type="domain" description="Sigma-54 factor interaction" evidence="8">
    <location>
        <begin position="692"/>
        <end position="921"/>
    </location>
</feature>
<gene>
    <name evidence="9" type="ORF">PYK22_02604</name>
</gene>
<dbReference type="InterPro" id="IPR009057">
    <property type="entry name" value="Homeodomain-like_sf"/>
</dbReference>
<dbReference type="PRINTS" id="PR01590">
    <property type="entry name" value="HTHFIS"/>
</dbReference>
<dbReference type="InterPro" id="IPR019734">
    <property type="entry name" value="TPR_rpt"/>
</dbReference>
<dbReference type="Gene3D" id="1.10.8.60">
    <property type="match status" value="1"/>
</dbReference>
<dbReference type="GO" id="GO:0006355">
    <property type="term" value="P:regulation of DNA-templated transcription"/>
    <property type="evidence" value="ECO:0007669"/>
    <property type="project" value="InterPro"/>
</dbReference>
<organism evidence="9 10">
    <name type="scientific">Pyrinomonas methylaliphatogenes</name>
    <dbReference type="NCBI Taxonomy" id="454194"/>
    <lineage>
        <taxon>Bacteria</taxon>
        <taxon>Pseudomonadati</taxon>
        <taxon>Acidobacteriota</taxon>
        <taxon>Blastocatellia</taxon>
        <taxon>Blastocatellales</taxon>
        <taxon>Pyrinomonadaceae</taxon>
        <taxon>Pyrinomonas</taxon>
    </lineage>
</organism>
<dbReference type="SUPFAM" id="SSF52540">
    <property type="entry name" value="P-loop containing nucleoside triphosphate hydrolases"/>
    <property type="match status" value="1"/>
</dbReference>
<accession>A0A0B6X0Q8</accession>
<name>A0A0B6X0Q8_9BACT</name>
<keyword evidence="2" id="KW-0067">ATP-binding</keyword>
<dbReference type="PROSITE" id="PS00688">
    <property type="entry name" value="SIGMA54_INTERACT_3"/>
    <property type="match status" value="1"/>
</dbReference>
<dbReference type="Pfam" id="PF13424">
    <property type="entry name" value="TPR_12"/>
    <property type="match status" value="2"/>
</dbReference>
<dbReference type="InterPro" id="IPR058031">
    <property type="entry name" value="AAA_lid_NorR"/>
</dbReference>
<evidence type="ECO:0000256" key="2">
    <source>
        <dbReference type="ARBA" id="ARBA00022840"/>
    </source>
</evidence>
<dbReference type="PANTHER" id="PTHR32071">
    <property type="entry name" value="TRANSCRIPTIONAL REGULATORY PROTEIN"/>
    <property type="match status" value="1"/>
</dbReference>
<dbReference type="Pfam" id="PF25601">
    <property type="entry name" value="AAA_lid_14"/>
    <property type="match status" value="1"/>
</dbReference>
<dbReference type="SUPFAM" id="SSF48452">
    <property type="entry name" value="TPR-like"/>
    <property type="match status" value="3"/>
</dbReference>
<proteinExistence type="predicted"/>
<keyword evidence="1" id="KW-0547">Nucleotide-binding</keyword>
<evidence type="ECO:0000256" key="4">
    <source>
        <dbReference type="ARBA" id="ARBA00023125"/>
    </source>
</evidence>
<dbReference type="InterPro" id="IPR027417">
    <property type="entry name" value="P-loop_NTPase"/>
</dbReference>
<dbReference type="SMART" id="SM00028">
    <property type="entry name" value="TPR"/>
    <property type="match status" value="7"/>
</dbReference>
<keyword evidence="10" id="KW-1185">Reference proteome</keyword>
<dbReference type="OrthoDB" id="434769at2"/>
<evidence type="ECO:0000256" key="6">
    <source>
        <dbReference type="PROSITE-ProRule" id="PRU00339"/>
    </source>
</evidence>
<keyword evidence="6" id="KW-0802">TPR repeat</keyword>
<dbReference type="EMBL" id="CBXV010000008">
    <property type="protein sequence ID" value="CDM66572.1"/>
    <property type="molecule type" value="Genomic_DNA"/>
</dbReference>
<dbReference type="FunFam" id="3.40.50.300:FF:000006">
    <property type="entry name" value="DNA-binding transcriptional regulator NtrC"/>
    <property type="match status" value="1"/>
</dbReference>
<dbReference type="Pfam" id="PF02954">
    <property type="entry name" value="HTH_8"/>
    <property type="match status" value="1"/>
</dbReference>
<dbReference type="InterPro" id="IPR025662">
    <property type="entry name" value="Sigma_54_int_dom_ATP-bd_1"/>
</dbReference>
<feature type="region of interest" description="Disordered" evidence="7">
    <location>
        <begin position="1"/>
        <end position="32"/>
    </location>
</feature>
<dbReference type="InterPro" id="IPR003593">
    <property type="entry name" value="AAA+_ATPase"/>
</dbReference>
<dbReference type="InterPro" id="IPR011990">
    <property type="entry name" value="TPR-like_helical_dom_sf"/>
</dbReference>
<dbReference type="Gene3D" id="3.40.50.300">
    <property type="entry name" value="P-loop containing nucleotide triphosphate hydrolases"/>
    <property type="match status" value="1"/>
</dbReference>
<dbReference type="Gene3D" id="1.25.40.10">
    <property type="entry name" value="Tetratricopeptide repeat domain"/>
    <property type="match status" value="3"/>
</dbReference>
<dbReference type="PROSITE" id="PS00676">
    <property type="entry name" value="SIGMA54_INTERACT_2"/>
    <property type="match status" value="1"/>
</dbReference>
<evidence type="ECO:0000313" key="10">
    <source>
        <dbReference type="Proteomes" id="UP000031518"/>
    </source>
</evidence>
<dbReference type="PROSITE" id="PS00675">
    <property type="entry name" value="SIGMA54_INTERACT_1"/>
    <property type="match status" value="1"/>
</dbReference>
<sequence>MTPPKMSAKAVEISKRSQSEGGGPLRSAAPSSWNEELERAHQLLDGGQSRLAEERLRRLIQASGDESLQAQARCLLSLALEMQGRYREALEAVRIYEVPSKRAALTPETNIAVRVRIGLAYNQLGDHPKAIALLQATLREIGEDGSAYQLGLTYSALARVYRSINENSISHDYAERALAHLRRTGDWRGLAETYLGIAVTDTLEGNYEMALENFQHALDLIGDRPALFTLGKIYANMAGAYWFLKRPQDGIRCLEKAIGYYERTEHKANAALGYNNLGINLILLGDWKRAQEALERALELALSTDRHTAQVPMILDSLGELATLRGDHRQAQDYLERAVRLATEHGNKWYIGQARRTLGRLYLAMGQARRAIEEGRIALALAESISDRQAIRDAHLLLAEAHLDCGHLDECNNYLQTVSETTSNSAAELANIGEAQRIYGILALAQADHALAAHHFGRSVSIFEMLGDRYRSALAHYWLGRTYANSHPERAIEHLSLAAKTFRELGARPLIERSEEALRGLGQPISESKPEPSALAQILTLRLTEAVASRELLLRELAAIIHQEANSRFVVLLEQDRDDKERYHLGAAQSNRKDLPNLVVAEWNSLGREARERWMQEHDVSLFTLRPTHAPQVLLLVSPAITDALPNGLALYPLLRVVELGLDVCALRERTQTGFSSNLAASPTDQSLMPGFIHSSPAMMRLIEEVHKIRSSDVTVLITGESGTGKELVARAIHQLSSRRTKVFIPFNCTAVPKELAEAYLFGYRRGAFTGAIADSPGVIRTAAGGTLFLDEVGDLPLDVQPKLLRFLQEGEIQPLGDQRPTKIDVRIIAATNTDLERLVAEGRFREDLYYRLNVIRLCVPPLRERRSEIPAIVTYYLNHYSSRFGRRDIQITPQAMDLLMVYDWPGNVRQLCNEIQRIVARAEDGTIITPDHLSPEVRRKAIPLQTANPTISAPTPGMTLADALTTLEKRMIVDALRRHRGNISRTARELGLTRRGLYLKMERYGLDVERIAAHDA</sequence>
<evidence type="ECO:0000256" key="1">
    <source>
        <dbReference type="ARBA" id="ARBA00022741"/>
    </source>
</evidence>
<dbReference type="STRING" id="454194.PYK22_02604"/>
<dbReference type="CDD" id="cd00009">
    <property type="entry name" value="AAA"/>
    <property type="match status" value="1"/>
</dbReference>
<dbReference type="Proteomes" id="UP000031518">
    <property type="component" value="Unassembled WGS sequence"/>
</dbReference>
<dbReference type="GO" id="GO:0005524">
    <property type="term" value="F:ATP binding"/>
    <property type="evidence" value="ECO:0007669"/>
    <property type="project" value="UniProtKB-KW"/>
</dbReference>
<dbReference type="AlphaFoldDB" id="A0A0B6X0Q8"/>
<dbReference type="GO" id="GO:0043565">
    <property type="term" value="F:sequence-specific DNA binding"/>
    <property type="evidence" value="ECO:0007669"/>
    <property type="project" value="InterPro"/>
</dbReference>
<dbReference type="InterPro" id="IPR025944">
    <property type="entry name" value="Sigma_54_int_dom_CS"/>
</dbReference>
<dbReference type="SUPFAM" id="SSF46689">
    <property type="entry name" value="Homeodomain-like"/>
    <property type="match status" value="1"/>
</dbReference>
<evidence type="ECO:0000256" key="7">
    <source>
        <dbReference type="SAM" id="MobiDB-lite"/>
    </source>
</evidence>
<dbReference type="SMART" id="SM00382">
    <property type="entry name" value="AAA"/>
    <property type="match status" value="1"/>
</dbReference>
<evidence type="ECO:0000256" key="3">
    <source>
        <dbReference type="ARBA" id="ARBA00023015"/>
    </source>
</evidence>
<dbReference type="Gene3D" id="1.10.10.60">
    <property type="entry name" value="Homeodomain-like"/>
    <property type="match status" value="1"/>
</dbReference>
<evidence type="ECO:0000256" key="5">
    <source>
        <dbReference type="ARBA" id="ARBA00023163"/>
    </source>
</evidence>
<dbReference type="PROSITE" id="PS50045">
    <property type="entry name" value="SIGMA54_INTERACT_4"/>
    <property type="match status" value="1"/>
</dbReference>
<dbReference type="Pfam" id="PF00158">
    <property type="entry name" value="Sigma54_activat"/>
    <property type="match status" value="1"/>
</dbReference>
<reference evidence="9 10" key="2">
    <citation type="submission" date="2015-01" db="EMBL/GenBank/DDBJ databases">
        <title>Complete genome sequence of Pyrinomonas methylaliphatogenes type strain K22T.</title>
        <authorList>
            <person name="Lee K.C.Y."/>
            <person name="Power J.F."/>
            <person name="Dunfield P.F."/>
            <person name="Morgan X.C."/>
            <person name="Huttenhower C."/>
            <person name="Stott M.B."/>
        </authorList>
    </citation>
    <scope>NUCLEOTIDE SEQUENCE [LARGE SCALE GENOMIC DNA]</scope>
    <source>
        <strain evidence="9 10">K22</strain>
    </source>
</reference>
<keyword evidence="4" id="KW-0238">DNA-binding</keyword>